<name>A0A3B8WBG8_MARNT</name>
<proteinExistence type="predicted"/>
<feature type="non-terminal residue" evidence="2">
    <location>
        <position position="1"/>
    </location>
</feature>
<evidence type="ECO:0000313" key="3">
    <source>
        <dbReference type="Proteomes" id="UP000261325"/>
    </source>
</evidence>
<comment type="caution">
    <text evidence="2">The sequence shown here is derived from an EMBL/GenBank/DDBJ whole genome shotgun (WGS) entry which is preliminary data.</text>
</comment>
<sequence>EKEKAVAVLEKQKQLEISVAERDIQKANAEAATYAAKAIREQGLAEAEVAKAHLLAKQAARDIYMAEIQRDIA</sequence>
<dbReference type="Proteomes" id="UP000261325">
    <property type="component" value="Unassembled WGS sequence"/>
</dbReference>
<dbReference type="AlphaFoldDB" id="A0A3B8WBG8"/>
<feature type="non-terminal residue" evidence="2">
    <location>
        <position position="73"/>
    </location>
</feature>
<keyword evidence="1" id="KW-0175">Coiled coil</keyword>
<evidence type="ECO:0000313" key="2">
    <source>
        <dbReference type="EMBL" id="HAC26606.1"/>
    </source>
</evidence>
<reference evidence="2 3" key="1">
    <citation type="journal article" date="2018" name="Nat. Biotechnol.">
        <title>A standardized bacterial taxonomy based on genome phylogeny substantially revises the tree of life.</title>
        <authorList>
            <person name="Parks D.H."/>
            <person name="Chuvochina M."/>
            <person name="Waite D.W."/>
            <person name="Rinke C."/>
            <person name="Skarshewski A."/>
            <person name="Chaumeil P.A."/>
            <person name="Hugenholtz P."/>
        </authorList>
    </citation>
    <scope>NUCLEOTIDE SEQUENCE [LARGE SCALE GENOMIC DNA]</scope>
    <source>
        <strain evidence="2">UBA9049</strain>
    </source>
</reference>
<evidence type="ECO:0000256" key="1">
    <source>
        <dbReference type="SAM" id="Coils"/>
    </source>
</evidence>
<protein>
    <submittedName>
        <fullName evidence="2">Uncharacterized protein</fullName>
    </submittedName>
</protein>
<dbReference type="EMBL" id="DLYI01000022">
    <property type="protein sequence ID" value="HAC26606.1"/>
    <property type="molecule type" value="Genomic_DNA"/>
</dbReference>
<accession>A0A3B8WBG8</accession>
<gene>
    <name evidence="2" type="ORF">DCF82_02105</name>
</gene>
<organism evidence="2 3">
    <name type="scientific">Marinobacter nauticus</name>
    <name type="common">Marinobacter hydrocarbonoclasticus</name>
    <name type="synonym">Marinobacter aquaeolei</name>
    <dbReference type="NCBI Taxonomy" id="2743"/>
    <lineage>
        <taxon>Bacteria</taxon>
        <taxon>Pseudomonadati</taxon>
        <taxon>Pseudomonadota</taxon>
        <taxon>Gammaproteobacteria</taxon>
        <taxon>Pseudomonadales</taxon>
        <taxon>Marinobacteraceae</taxon>
        <taxon>Marinobacter</taxon>
    </lineage>
</organism>
<feature type="coiled-coil region" evidence="1">
    <location>
        <begin position="10"/>
        <end position="37"/>
    </location>
</feature>